<dbReference type="GO" id="GO:0004519">
    <property type="term" value="F:endonuclease activity"/>
    <property type="evidence" value="ECO:0007669"/>
    <property type="project" value="UniProtKB-KW"/>
</dbReference>
<evidence type="ECO:0000313" key="4">
    <source>
        <dbReference type="Proteomes" id="UP000317078"/>
    </source>
</evidence>
<keyword evidence="3" id="KW-0255">Endonuclease</keyword>
<dbReference type="Gene3D" id="3.40.190.10">
    <property type="entry name" value="Periplasmic binding protein-like II"/>
    <property type="match status" value="2"/>
</dbReference>
<keyword evidence="1" id="KW-0732">Signal</keyword>
<accession>A0A502FCH2</accession>
<dbReference type="PANTHER" id="PTHR35936">
    <property type="entry name" value="MEMBRANE-BOUND LYTIC MUREIN TRANSGLYCOSYLASE F"/>
    <property type="match status" value="1"/>
</dbReference>
<keyword evidence="3" id="KW-0378">Hydrolase</keyword>
<evidence type="ECO:0000259" key="2">
    <source>
        <dbReference type="SMART" id="SM00062"/>
    </source>
</evidence>
<dbReference type="OrthoDB" id="6955767at2"/>
<reference evidence="3 4" key="1">
    <citation type="journal article" date="2019" name="Environ. Microbiol.">
        <title>Species interactions and distinct microbial communities in high Arctic permafrost affected cryosols are associated with the CH4 and CO2 gas fluxes.</title>
        <authorList>
            <person name="Altshuler I."/>
            <person name="Hamel J."/>
            <person name="Turney S."/>
            <person name="Magnuson E."/>
            <person name="Levesque R."/>
            <person name="Greer C."/>
            <person name="Whyte L.G."/>
        </authorList>
    </citation>
    <scope>NUCLEOTIDE SEQUENCE [LARGE SCALE GENOMIC DNA]</scope>
    <source>
        <strain evidence="3 4">S9.3B</strain>
    </source>
</reference>
<sequence>MSNVTPELRPVLAPTGRLRAAINLGNPVLAQRAADGALGGVSVELARALAAGLGVEAALEPFDTAGAAFAALRDGACDVGFLAIDPARAAELDFTAPYVVIEGTYLVPASSDFRAAAEVDREGVRIAAGKNSAYDLHLGRSLRAARLVHAPSSAEAIALFLAGGAEVAAGIRQPLAAAAAGRDDLRVLPDRFLEIRQAMALRRGNPAGAAALHGFVEAMKADGFVAAALARSGQGEATVAPAA</sequence>
<dbReference type="EMBL" id="RCZP01000037">
    <property type="protein sequence ID" value="TPG47072.1"/>
    <property type="molecule type" value="Genomic_DNA"/>
</dbReference>
<keyword evidence="4" id="KW-1185">Reference proteome</keyword>
<comment type="caution">
    <text evidence="3">The sequence shown here is derived from an EMBL/GenBank/DDBJ whole genome shotgun (WGS) entry which is preliminary data.</text>
</comment>
<dbReference type="Pfam" id="PF00497">
    <property type="entry name" value="SBP_bac_3"/>
    <property type="match status" value="1"/>
</dbReference>
<protein>
    <submittedName>
        <fullName evidence="3">Restriction endonuclease</fullName>
    </submittedName>
</protein>
<evidence type="ECO:0000256" key="1">
    <source>
        <dbReference type="ARBA" id="ARBA00022729"/>
    </source>
</evidence>
<organism evidence="3 4">
    <name type="scientific">Muricoccus nepalensis</name>
    <dbReference type="NCBI Taxonomy" id="1854500"/>
    <lineage>
        <taxon>Bacteria</taxon>
        <taxon>Pseudomonadati</taxon>
        <taxon>Pseudomonadota</taxon>
        <taxon>Alphaproteobacteria</taxon>
        <taxon>Acetobacterales</taxon>
        <taxon>Roseomonadaceae</taxon>
        <taxon>Muricoccus</taxon>
    </lineage>
</organism>
<name>A0A502FCH2_9PROT</name>
<feature type="domain" description="Solute-binding protein family 3/N-terminal" evidence="2">
    <location>
        <begin position="17"/>
        <end position="236"/>
    </location>
</feature>
<dbReference type="Proteomes" id="UP000317078">
    <property type="component" value="Unassembled WGS sequence"/>
</dbReference>
<keyword evidence="3" id="KW-0540">Nuclease</keyword>
<evidence type="ECO:0000313" key="3">
    <source>
        <dbReference type="EMBL" id="TPG47072.1"/>
    </source>
</evidence>
<dbReference type="SMART" id="SM00062">
    <property type="entry name" value="PBPb"/>
    <property type="match status" value="1"/>
</dbReference>
<dbReference type="AlphaFoldDB" id="A0A502FCH2"/>
<dbReference type="InterPro" id="IPR001638">
    <property type="entry name" value="Solute-binding_3/MltF_N"/>
</dbReference>
<proteinExistence type="predicted"/>
<dbReference type="SUPFAM" id="SSF53850">
    <property type="entry name" value="Periplasmic binding protein-like II"/>
    <property type="match status" value="1"/>
</dbReference>
<dbReference type="RefSeq" id="WP_140886285.1">
    <property type="nucleotide sequence ID" value="NZ_RCZP01000037.1"/>
</dbReference>
<dbReference type="PANTHER" id="PTHR35936:SF17">
    <property type="entry name" value="ARGININE-BINDING EXTRACELLULAR PROTEIN ARTP"/>
    <property type="match status" value="1"/>
</dbReference>
<gene>
    <name evidence="3" type="ORF">EAH89_24110</name>
</gene>